<dbReference type="Proteomes" id="UP000255101">
    <property type="component" value="Unassembled WGS sequence"/>
</dbReference>
<name>A0A379C8Q5_9FIRM</name>
<proteinExistence type="predicted"/>
<organism evidence="1 2">
    <name type="scientific">Peptostreptococcus anaerobius</name>
    <dbReference type="NCBI Taxonomy" id="1261"/>
    <lineage>
        <taxon>Bacteria</taxon>
        <taxon>Bacillati</taxon>
        <taxon>Bacillota</taxon>
        <taxon>Clostridia</taxon>
        <taxon>Peptostreptococcales</taxon>
        <taxon>Peptostreptococcaceae</taxon>
        <taxon>Peptostreptococcus</taxon>
    </lineage>
</organism>
<evidence type="ECO:0000313" key="1">
    <source>
        <dbReference type="EMBL" id="SUB57977.1"/>
    </source>
</evidence>
<reference evidence="1 2" key="1">
    <citation type="submission" date="2018-06" db="EMBL/GenBank/DDBJ databases">
        <authorList>
            <consortium name="Pathogen Informatics"/>
            <person name="Doyle S."/>
        </authorList>
    </citation>
    <scope>NUCLEOTIDE SEQUENCE [LARGE SCALE GENOMIC DNA]</scope>
    <source>
        <strain evidence="1 2">NCTC11460</strain>
    </source>
</reference>
<evidence type="ECO:0000313" key="2">
    <source>
        <dbReference type="Proteomes" id="UP000255101"/>
    </source>
</evidence>
<protein>
    <submittedName>
        <fullName evidence="1">Uncharacterized protein</fullName>
    </submittedName>
</protein>
<accession>A0A379C8Q5</accession>
<sequence length="103" mass="11608">MILSALMVSQKEVVDSNVSDKQIDGLVSEETAGQDEGSVINVLHQLVRCLSKRDLKYLLMKKAVKTSSNSFTGFAKDGNGWHFYLNNVQKKGWINYKEINIML</sequence>
<gene>
    <name evidence="1" type="ORF">NCTC11460_00011</name>
</gene>
<dbReference type="AlphaFoldDB" id="A0A379C8Q5"/>
<dbReference type="EMBL" id="UGTB01000002">
    <property type="protein sequence ID" value="SUB57977.1"/>
    <property type="molecule type" value="Genomic_DNA"/>
</dbReference>